<evidence type="ECO:0000256" key="1">
    <source>
        <dbReference type="PROSITE-ProRule" id="PRU00042"/>
    </source>
</evidence>
<dbReference type="Proteomes" id="UP000789508">
    <property type="component" value="Unassembled WGS sequence"/>
</dbReference>
<keyword evidence="1" id="KW-0862">Zinc</keyword>
<name>A0A9N8YU65_9GLOM</name>
<sequence length="424" mass="47327">MQENTIFLRNETVYKCKWGLCQEVFSTNRQLWAHVETHIVDVQTRVVVIRQPEGTYQVLSLSSASKSKENIISDNINNEFSSTTMTANIIDANSDNSKSKPTSTSQSTSRGRKLKYATEPTPQVSMASSFQTSTPSPLSDPEVILPVPVPSQCSMQSSKVSQTQQSQEPVQNLPISQSQRSIQQTQTSDVRHPQQSILQSQMPAMSHQQQQPIPPIRMSESIQLQSQMLGILQPQTSGNSYFQQSVSQIQLSRLLQLQSRKSMESQVFVSTQQIIPTQPAVQMQKLMETEMQALALQNLMNNQINSPNVINVITPANDTSTIINCQQILRDVNNSNTFFLPMLNSRNNGNQINLSTTSSRTTSQSAPPRTYTPRSPGPYRPRSQLSYPSIRPVDPQNTQGIQMPVQHNNGTTPMTDNLNSIHRG</sequence>
<comment type="caution">
    <text evidence="4">The sequence shown here is derived from an EMBL/GenBank/DDBJ whole genome shotgun (WGS) entry which is preliminary data.</text>
</comment>
<feature type="compositionally biased region" description="Low complexity" evidence="2">
    <location>
        <begin position="154"/>
        <end position="167"/>
    </location>
</feature>
<evidence type="ECO:0000313" key="4">
    <source>
        <dbReference type="EMBL" id="CAG8446914.1"/>
    </source>
</evidence>
<dbReference type="EMBL" id="CAJVPS010000061">
    <property type="protein sequence ID" value="CAG8446914.1"/>
    <property type="molecule type" value="Genomic_DNA"/>
</dbReference>
<keyword evidence="5" id="KW-1185">Reference proteome</keyword>
<feature type="compositionally biased region" description="Polar residues" evidence="2">
    <location>
        <begin position="395"/>
        <end position="424"/>
    </location>
</feature>
<dbReference type="OrthoDB" id="10563079at2759"/>
<dbReference type="PROSITE" id="PS50157">
    <property type="entry name" value="ZINC_FINGER_C2H2_2"/>
    <property type="match status" value="1"/>
</dbReference>
<dbReference type="InterPro" id="IPR013087">
    <property type="entry name" value="Znf_C2H2_type"/>
</dbReference>
<keyword evidence="1" id="KW-0479">Metal-binding</keyword>
<feature type="compositionally biased region" description="Polar residues" evidence="2">
    <location>
        <begin position="120"/>
        <end position="137"/>
    </location>
</feature>
<evidence type="ECO:0000256" key="2">
    <source>
        <dbReference type="SAM" id="MobiDB-lite"/>
    </source>
</evidence>
<dbReference type="AlphaFoldDB" id="A0A9N8YU65"/>
<keyword evidence="1" id="KW-0863">Zinc-finger</keyword>
<feature type="region of interest" description="Disordered" evidence="2">
    <location>
        <begin position="349"/>
        <end position="424"/>
    </location>
</feature>
<gene>
    <name evidence="4" type="ORF">ALEPTO_LOCUS746</name>
</gene>
<feature type="compositionally biased region" description="Low complexity" evidence="2">
    <location>
        <begin position="99"/>
        <end position="109"/>
    </location>
</feature>
<reference evidence="4" key="1">
    <citation type="submission" date="2021-06" db="EMBL/GenBank/DDBJ databases">
        <authorList>
            <person name="Kallberg Y."/>
            <person name="Tangrot J."/>
            <person name="Rosling A."/>
        </authorList>
    </citation>
    <scope>NUCLEOTIDE SEQUENCE</scope>
    <source>
        <strain evidence="4">FL130A</strain>
    </source>
</reference>
<feature type="compositionally biased region" description="Polar residues" evidence="2">
    <location>
        <begin position="193"/>
        <end position="211"/>
    </location>
</feature>
<proteinExistence type="predicted"/>
<protein>
    <submittedName>
        <fullName evidence="4">2225_t:CDS:1</fullName>
    </submittedName>
</protein>
<evidence type="ECO:0000313" key="5">
    <source>
        <dbReference type="Proteomes" id="UP000789508"/>
    </source>
</evidence>
<dbReference type="PROSITE" id="PS00028">
    <property type="entry name" value="ZINC_FINGER_C2H2_1"/>
    <property type="match status" value="1"/>
</dbReference>
<dbReference type="GO" id="GO:0008270">
    <property type="term" value="F:zinc ion binding"/>
    <property type="evidence" value="ECO:0007669"/>
    <property type="project" value="UniProtKB-KW"/>
</dbReference>
<feature type="compositionally biased region" description="Low complexity" evidence="2">
    <location>
        <begin position="175"/>
        <end position="188"/>
    </location>
</feature>
<feature type="domain" description="C2H2-type" evidence="3">
    <location>
        <begin position="14"/>
        <end position="38"/>
    </location>
</feature>
<accession>A0A9N8YU65</accession>
<evidence type="ECO:0000259" key="3">
    <source>
        <dbReference type="PROSITE" id="PS50157"/>
    </source>
</evidence>
<feature type="compositionally biased region" description="Low complexity" evidence="2">
    <location>
        <begin position="355"/>
        <end position="369"/>
    </location>
</feature>
<organism evidence="4 5">
    <name type="scientific">Ambispora leptoticha</name>
    <dbReference type="NCBI Taxonomy" id="144679"/>
    <lineage>
        <taxon>Eukaryota</taxon>
        <taxon>Fungi</taxon>
        <taxon>Fungi incertae sedis</taxon>
        <taxon>Mucoromycota</taxon>
        <taxon>Glomeromycotina</taxon>
        <taxon>Glomeromycetes</taxon>
        <taxon>Archaeosporales</taxon>
        <taxon>Ambisporaceae</taxon>
        <taxon>Ambispora</taxon>
    </lineage>
</organism>
<feature type="region of interest" description="Disordered" evidence="2">
    <location>
        <begin position="91"/>
        <end position="213"/>
    </location>
</feature>